<evidence type="ECO:0000313" key="1">
    <source>
        <dbReference type="EMBL" id="CUH68695.1"/>
    </source>
</evidence>
<name>A0A0P1FLF1_THAGE</name>
<keyword evidence="2" id="KW-1185">Reference proteome</keyword>
<dbReference type="AlphaFoldDB" id="A0A0P1FLF1"/>
<dbReference type="RefSeq" id="WP_058264400.1">
    <property type="nucleotide sequence ID" value="NZ_CP051181.1"/>
</dbReference>
<organism evidence="1 2">
    <name type="scientific">Thalassovita gelatinovora</name>
    <name type="common">Thalassobius gelatinovorus</name>
    <dbReference type="NCBI Taxonomy" id="53501"/>
    <lineage>
        <taxon>Bacteria</taxon>
        <taxon>Pseudomonadati</taxon>
        <taxon>Pseudomonadota</taxon>
        <taxon>Alphaproteobacteria</taxon>
        <taxon>Rhodobacterales</taxon>
        <taxon>Roseobacteraceae</taxon>
        <taxon>Thalassovita</taxon>
    </lineage>
</organism>
<dbReference type="OrthoDB" id="7870854at2"/>
<evidence type="ECO:0000313" key="2">
    <source>
        <dbReference type="Proteomes" id="UP000051587"/>
    </source>
</evidence>
<sequence length="123" mass="12639">MISSVDVKSAAGAVVTTLRLSTKAMVRLERENGIPIHQVLQKLDKEGSVDLVAGIFAAAMNDGKGGAEDDAYDAIDEVGGTVDAVVFVGEAIGLAFPAAEKTDDDVVALEEPVGNGKGKKPSK</sequence>
<dbReference type="Proteomes" id="UP000051587">
    <property type="component" value="Unassembled WGS sequence"/>
</dbReference>
<reference evidence="1 2" key="1">
    <citation type="submission" date="2015-09" db="EMBL/GenBank/DDBJ databases">
        <authorList>
            <consortium name="Swine Surveillance"/>
        </authorList>
    </citation>
    <scope>NUCLEOTIDE SEQUENCE [LARGE SCALE GENOMIC DNA]</scope>
    <source>
        <strain evidence="1 2">CECT 4357</strain>
    </source>
</reference>
<gene>
    <name evidence="1" type="ORF">TG4357_03742</name>
</gene>
<proteinExistence type="predicted"/>
<accession>A0A0P1FLF1</accession>
<dbReference type="EMBL" id="CYSA01000028">
    <property type="protein sequence ID" value="CUH68695.1"/>
    <property type="molecule type" value="Genomic_DNA"/>
</dbReference>
<dbReference type="STRING" id="53501.SAMN04488043_106203"/>
<protein>
    <submittedName>
        <fullName evidence="1">Uncharacterized protein</fullName>
    </submittedName>
</protein>